<comment type="caution">
    <text evidence="1">The sequence shown here is derived from an EMBL/GenBank/DDBJ whole genome shotgun (WGS) entry which is preliminary data.</text>
</comment>
<reference evidence="1" key="1">
    <citation type="journal article" date="2020" name="Cell">
        <title>Large-Scale Comparative Analyses of Tick Genomes Elucidate Their Genetic Diversity and Vector Capacities.</title>
        <authorList>
            <consortium name="Tick Genome and Microbiome Consortium (TIGMIC)"/>
            <person name="Jia N."/>
            <person name="Wang J."/>
            <person name="Shi W."/>
            <person name="Du L."/>
            <person name="Sun Y."/>
            <person name="Zhan W."/>
            <person name="Jiang J.F."/>
            <person name="Wang Q."/>
            <person name="Zhang B."/>
            <person name="Ji P."/>
            <person name="Bell-Sakyi L."/>
            <person name="Cui X.M."/>
            <person name="Yuan T.T."/>
            <person name="Jiang B.G."/>
            <person name="Yang W.F."/>
            <person name="Lam T.T."/>
            <person name="Chang Q.C."/>
            <person name="Ding S.J."/>
            <person name="Wang X.J."/>
            <person name="Zhu J.G."/>
            <person name="Ruan X.D."/>
            <person name="Zhao L."/>
            <person name="Wei J.T."/>
            <person name="Ye R.Z."/>
            <person name="Que T.C."/>
            <person name="Du C.H."/>
            <person name="Zhou Y.H."/>
            <person name="Cheng J.X."/>
            <person name="Dai P.F."/>
            <person name="Guo W.B."/>
            <person name="Han X.H."/>
            <person name="Huang E.J."/>
            <person name="Li L.F."/>
            <person name="Wei W."/>
            <person name="Gao Y.C."/>
            <person name="Liu J.Z."/>
            <person name="Shao H.Z."/>
            <person name="Wang X."/>
            <person name="Wang C.C."/>
            <person name="Yang T.C."/>
            <person name="Huo Q.B."/>
            <person name="Li W."/>
            <person name="Chen H.Y."/>
            <person name="Chen S.E."/>
            <person name="Zhou L.G."/>
            <person name="Ni X.B."/>
            <person name="Tian J.H."/>
            <person name="Sheng Y."/>
            <person name="Liu T."/>
            <person name="Pan Y.S."/>
            <person name="Xia L.Y."/>
            <person name="Li J."/>
            <person name="Zhao F."/>
            <person name="Cao W.C."/>
        </authorList>
    </citation>
    <scope>NUCLEOTIDE SEQUENCE</scope>
    <source>
        <strain evidence="1">Rmic-2018</strain>
    </source>
</reference>
<name>A0A9J6E0Y4_RHIMP</name>
<evidence type="ECO:0000313" key="1">
    <source>
        <dbReference type="EMBL" id="KAH8027940.1"/>
    </source>
</evidence>
<evidence type="ECO:0000313" key="2">
    <source>
        <dbReference type="Proteomes" id="UP000821866"/>
    </source>
</evidence>
<proteinExistence type="predicted"/>
<dbReference type="AlphaFoldDB" id="A0A9J6E0Y4"/>
<dbReference type="Proteomes" id="UP000821866">
    <property type="component" value="Chromosome 4"/>
</dbReference>
<sequence>MIVKQKQTELRLLVDKLLMHECRAPGKWSEDIRKVKQKLEQLDEERYRGALVRARAADTAAGEIPSKRALGLEKARGERNFVREIGRGGTVLTDPEGITKAFTDHYRELFALHEANSVSFQTEFLPMSPRLDDEKKESL</sequence>
<dbReference type="EMBL" id="JABSTU010000006">
    <property type="protein sequence ID" value="KAH8027940.1"/>
    <property type="molecule type" value="Genomic_DNA"/>
</dbReference>
<organism evidence="1 2">
    <name type="scientific">Rhipicephalus microplus</name>
    <name type="common">Cattle tick</name>
    <name type="synonym">Boophilus microplus</name>
    <dbReference type="NCBI Taxonomy" id="6941"/>
    <lineage>
        <taxon>Eukaryota</taxon>
        <taxon>Metazoa</taxon>
        <taxon>Ecdysozoa</taxon>
        <taxon>Arthropoda</taxon>
        <taxon>Chelicerata</taxon>
        <taxon>Arachnida</taxon>
        <taxon>Acari</taxon>
        <taxon>Parasitiformes</taxon>
        <taxon>Ixodida</taxon>
        <taxon>Ixodoidea</taxon>
        <taxon>Ixodidae</taxon>
        <taxon>Rhipicephalinae</taxon>
        <taxon>Rhipicephalus</taxon>
        <taxon>Boophilus</taxon>
    </lineage>
</organism>
<accession>A0A9J6E0Y4</accession>
<gene>
    <name evidence="1" type="ORF">HPB51_011170</name>
</gene>
<protein>
    <submittedName>
        <fullName evidence="1">Uncharacterized protein</fullName>
    </submittedName>
</protein>
<keyword evidence="2" id="KW-1185">Reference proteome</keyword>
<reference evidence="1" key="2">
    <citation type="submission" date="2021-09" db="EMBL/GenBank/DDBJ databases">
        <authorList>
            <person name="Jia N."/>
            <person name="Wang J."/>
            <person name="Shi W."/>
            <person name="Du L."/>
            <person name="Sun Y."/>
            <person name="Zhan W."/>
            <person name="Jiang J."/>
            <person name="Wang Q."/>
            <person name="Zhang B."/>
            <person name="Ji P."/>
            <person name="Sakyi L.B."/>
            <person name="Cui X."/>
            <person name="Yuan T."/>
            <person name="Jiang B."/>
            <person name="Yang W."/>
            <person name="Lam T.T.-Y."/>
            <person name="Chang Q."/>
            <person name="Ding S."/>
            <person name="Wang X."/>
            <person name="Zhu J."/>
            <person name="Ruan X."/>
            <person name="Zhao L."/>
            <person name="Wei J."/>
            <person name="Que T."/>
            <person name="Du C."/>
            <person name="Cheng J."/>
            <person name="Dai P."/>
            <person name="Han X."/>
            <person name="Huang E."/>
            <person name="Gao Y."/>
            <person name="Liu J."/>
            <person name="Shao H."/>
            <person name="Ye R."/>
            <person name="Li L."/>
            <person name="Wei W."/>
            <person name="Wang X."/>
            <person name="Wang C."/>
            <person name="Huo Q."/>
            <person name="Li W."/>
            <person name="Guo W."/>
            <person name="Chen H."/>
            <person name="Chen S."/>
            <person name="Zhou L."/>
            <person name="Zhou L."/>
            <person name="Ni X."/>
            <person name="Tian J."/>
            <person name="Zhou Y."/>
            <person name="Sheng Y."/>
            <person name="Liu T."/>
            <person name="Pan Y."/>
            <person name="Xia L."/>
            <person name="Li J."/>
            <person name="Zhao F."/>
            <person name="Cao W."/>
        </authorList>
    </citation>
    <scope>NUCLEOTIDE SEQUENCE</scope>
    <source>
        <strain evidence="1">Rmic-2018</strain>
        <tissue evidence="1">Larvae</tissue>
    </source>
</reference>